<dbReference type="InterPro" id="IPR029065">
    <property type="entry name" value="Enolase_C-like"/>
</dbReference>
<dbReference type="GO" id="GO:0046872">
    <property type="term" value="F:metal ion binding"/>
    <property type="evidence" value="ECO:0007669"/>
    <property type="project" value="UniProtKB-KW"/>
</dbReference>
<evidence type="ECO:0000256" key="4">
    <source>
        <dbReference type="NCBIfam" id="TIGR01927"/>
    </source>
</evidence>
<feature type="domain" description="Mandelate racemase/muconate lactonizing enzyme C-terminal" evidence="5">
    <location>
        <begin position="102"/>
        <end position="195"/>
    </location>
</feature>
<keyword evidence="1" id="KW-0479">Metal-binding</keyword>
<dbReference type="Pfam" id="PF21508">
    <property type="entry name" value="MenC_N"/>
    <property type="match status" value="1"/>
</dbReference>
<dbReference type="InterPro" id="IPR029017">
    <property type="entry name" value="Enolase-like_N"/>
</dbReference>
<dbReference type="Gene3D" id="3.20.20.120">
    <property type="entry name" value="Enolase-like C-terminal domain"/>
    <property type="match status" value="1"/>
</dbReference>
<dbReference type="KEGG" id="rxy:Rxyl_2892"/>
<dbReference type="GO" id="GO:0043748">
    <property type="term" value="F:O-succinylbenzoate synthase activity"/>
    <property type="evidence" value="ECO:0007669"/>
    <property type="project" value="UniProtKB-EC"/>
</dbReference>
<organism evidence="6 7">
    <name type="scientific">Rubrobacter xylanophilus (strain DSM 9941 / JCM 11954 / NBRC 16129 / PRD-1)</name>
    <dbReference type="NCBI Taxonomy" id="266117"/>
    <lineage>
        <taxon>Bacteria</taxon>
        <taxon>Bacillati</taxon>
        <taxon>Actinomycetota</taxon>
        <taxon>Rubrobacteria</taxon>
        <taxon>Rubrobacterales</taxon>
        <taxon>Rubrobacteraceae</taxon>
        <taxon>Rubrobacter</taxon>
    </lineage>
</organism>
<dbReference type="SFLD" id="SFLDG00180">
    <property type="entry name" value="muconate_cycloisomerase"/>
    <property type="match status" value="1"/>
</dbReference>
<gene>
    <name evidence="6" type="ordered locus">Rxyl_2892</name>
</gene>
<accession>Q1AS25</accession>
<sequence>MLLRLEAEGASGWGEAAPLSGFSRETPAQAARALQKVLPGLLGLDLEEARLPRGGLPPSARFALELALLGARAAASGRPLPELLSPSPQPEVEVSALLSGPPETVLEEARRMRAAGYRAFKLKVGGRPVEEDVRLVRSLGEELGGSVTLRLDANRAWEFPEALRFAAAGLRFLYVEEPLRDPAGLPELVRRGNLPVALDESLFGMEPEGLAGHRYARAAVLKPTLLGGLSRTLRFARAARELGMEVAVSSAYESGVGTLGLLALAAACGAPAGLDPYRSLARDVLRPRPALAAPRLVVGAAFSARRAVAREALEELLGDAGGGGE</sequence>
<dbReference type="SFLD" id="SFLDS00001">
    <property type="entry name" value="Enolase"/>
    <property type="match status" value="1"/>
</dbReference>
<dbReference type="HOGENOM" id="CLU_030273_0_1_11"/>
<evidence type="ECO:0000313" key="7">
    <source>
        <dbReference type="Proteomes" id="UP000006637"/>
    </source>
</evidence>
<dbReference type="PANTHER" id="PTHR48073">
    <property type="entry name" value="O-SUCCINYLBENZOATE SYNTHASE-RELATED"/>
    <property type="match status" value="1"/>
</dbReference>
<dbReference type="SFLD" id="SFLDF00009">
    <property type="entry name" value="o-succinylbenzoate_synthase"/>
    <property type="match status" value="1"/>
</dbReference>
<name>Q1AS25_RUBXD</name>
<dbReference type="InterPro" id="IPR036849">
    <property type="entry name" value="Enolase-like_C_sf"/>
</dbReference>
<dbReference type="EC" id="4.2.1.113" evidence="4"/>
<dbReference type="AlphaFoldDB" id="Q1AS25"/>
<dbReference type="Pfam" id="PF13378">
    <property type="entry name" value="MR_MLE_C"/>
    <property type="match status" value="1"/>
</dbReference>
<keyword evidence="2" id="KW-0460">Magnesium</keyword>
<proteinExistence type="predicted"/>
<evidence type="ECO:0000256" key="1">
    <source>
        <dbReference type="ARBA" id="ARBA00022723"/>
    </source>
</evidence>
<evidence type="ECO:0000313" key="6">
    <source>
        <dbReference type="EMBL" id="ABG05803.1"/>
    </source>
</evidence>
<evidence type="ECO:0000256" key="2">
    <source>
        <dbReference type="ARBA" id="ARBA00022842"/>
    </source>
</evidence>
<dbReference type="Proteomes" id="UP000006637">
    <property type="component" value="Chromosome"/>
</dbReference>
<dbReference type="SMART" id="SM00922">
    <property type="entry name" value="MR_MLE"/>
    <property type="match status" value="1"/>
</dbReference>
<evidence type="ECO:0000259" key="5">
    <source>
        <dbReference type="SMART" id="SM00922"/>
    </source>
</evidence>
<dbReference type="InterPro" id="IPR041338">
    <property type="entry name" value="OSBS_N"/>
</dbReference>
<reference evidence="6 7" key="1">
    <citation type="submission" date="2006-06" db="EMBL/GenBank/DDBJ databases">
        <title>Complete sequence of Rubrobacter xylanophilus DSM 9941.</title>
        <authorList>
            <consortium name="US DOE Joint Genome Institute"/>
            <person name="Copeland A."/>
            <person name="Lucas S."/>
            <person name="Lapidus A."/>
            <person name="Barry K."/>
            <person name="Detter J.C."/>
            <person name="Glavina del Rio T."/>
            <person name="Hammon N."/>
            <person name="Israni S."/>
            <person name="Dalin E."/>
            <person name="Tice H."/>
            <person name="Pitluck S."/>
            <person name="Munk A.C."/>
            <person name="Brettin T."/>
            <person name="Bruce D."/>
            <person name="Han C."/>
            <person name="Tapia R."/>
            <person name="Gilna P."/>
            <person name="Schmutz J."/>
            <person name="Larimer F."/>
            <person name="Land M."/>
            <person name="Hauser L."/>
            <person name="Kyrpides N."/>
            <person name="Lykidis A."/>
            <person name="da Costa M.S."/>
            <person name="Rainey F.A."/>
            <person name="Empadinhas N."/>
            <person name="Jolivet E."/>
            <person name="Battista J.R."/>
            <person name="Richardson P."/>
        </authorList>
    </citation>
    <scope>NUCLEOTIDE SEQUENCE [LARGE SCALE GENOMIC DNA]</scope>
    <source>
        <strain evidence="7">DSM 9941 / NBRC 16129 / PRD-1</strain>
    </source>
</reference>
<keyword evidence="3" id="KW-0456">Lyase</keyword>
<dbReference type="SUPFAM" id="SSF51604">
    <property type="entry name" value="Enolase C-terminal domain-like"/>
    <property type="match status" value="1"/>
</dbReference>
<dbReference type="EMBL" id="CP000386">
    <property type="protein sequence ID" value="ABG05803.1"/>
    <property type="molecule type" value="Genomic_DNA"/>
</dbReference>
<keyword evidence="7" id="KW-1185">Reference proteome</keyword>
<dbReference type="PhylomeDB" id="Q1AS25"/>
<dbReference type="NCBIfam" id="TIGR01927">
    <property type="entry name" value="menC_gam_Gplu"/>
    <property type="match status" value="1"/>
</dbReference>
<evidence type="ECO:0000256" key="3">
    <source>
        <dbReference type="ARBA" id="ARBA00023239"/>
    </source>
</evidence>
<protein>
    <recommendedName>
        <fullName evidence="4">o-succinylbenzoate synthase</fullName>
        <ecNumber evidence="4">4.2.1.113</ecNumber>
    </recommendedName>
</protein>
<dbReference type="Gene3D" id="3.30.390.10">
    <property type="entry name" value="Enolase-like, N-terminal domain"/>
    <property type="match status" value="1"/>
</dbReference>
<dbReference type="PANTHER" id="PTHR48073:SF2">
    <property type="entry name" value="O-SUCCINYLBENZOATE SYNTHASE"/>
    <property type="match status" value="1"/>
</dbReference>
<dbReference type="SUPFAM" id="SSF54826">
    <property type="entry name" value="Enolase N-terminal domain-like"/>
    <property type="match status" value="1"/>
</dbReference>
<dbReference type="GO" id="GO:0009234">
    <property type="term" value="P:menaquinone biosynthetic process"/>
    <property type="evidence" value="ECO:0007669"/>
    <property type="project" value="UniProtKB-UniRule"/>
</dbReference>
<dbReference type="InterPro" id="IPR013342">
    <property type="entry name" value="Mandelate_racemase_C"/>
</dbReference>
<dbReference type="eggNOG" id="COG4948">
    <property type="taxonomic scope" value="Bacteria"/>
</dbReference>
<dbReference type="STRING" id="266117.Rxyl_2892"/>